<dbReference type="Proteomes" id="UP000642284">
    <property type="component" value="Unassembled WGS sequence"/>
</dbReference>
<evidence type="ECO:0000256" key="1">
    <source>
        <dbReference type="SAM" id="MobiDB-lite"/>
    </source>
</evidence>
<dbReference type="Gene3D" id="1.10.260.130">
    <property type="match status" value="1"/>
</dbReference>
<dbReference type="InterPro" id="IPR005152">
    <property type="entry name" value="Lipase_secreted"/>
</dbReference>
<protein>
    <submittedName>
        <fullName evidence="3">Triacylglycerol lipase</fullName>
    </submittedName>
</protein>
<dbReference type="EMBL" id="JACTVJ010000021">
    <property type="protein sequence ID" value="MBC9717877.1"/>
    <property type="molecule type" value="Genomic_DNA"/>
</dbReference>
<comment type="caution">
    <text evidence="3">The sequence shown here is derived from an EMBL/GenBank/DDBJ whole genome shotgun (WGS) entry which is preliminary data.</text>
</comment>
<organism evidence="3 4">
    <name type="scientific">Streptomyces polyasparticus</name>
    <dbReference type="NCBI Taxonomy" id="2767826"/>
    <lineage>
        <taxon>Bacteria</taxon>
        <taxon>Bacillati</taxon>
        <taxon>Actinomycetota</taxon>
        <taxon>Actinomycetes</taxon>
        <taxon>Kitasatosporales</taxon>
        <taxon>Streptomycetaceae</taxon>
        <taxon>Streptomyces</taxon>
    </lineage>
</organism>
<dbReference type="PANTHER" id="PTHR34853:SF1">
    <property type="entry name" value="LIPASE 5"/>
    <property type="match status" value="1"/>
</dbReference>
<accession>A0ABR7SQU9</accession>
<evidence type="ECO:0000313" key="3">
    <source>
        <dbReference type="EMBL" id="MBC9717877.1"/>
    </source>
</evidence>
<feature type="region of interest" description="Disordered" evidence="1">
    <location>
        <begin position="426"/>
        <end position="450"/>
    </location>
</feature>
<reference evidence="3 4" key="1">
    <citation type="submission" date="2020-08" db="EMBL/GenBank/DDBJ databases">
        <title>Genemic of Streptomyces polyaspartic.</title>
        <authorList>
            <person name="Liu W."/>
        </authorList>
    </citation>
    <scope>NUCLEOTIDE SEQUENCE [LARGE SCALE GENOMIC DNA]</scope>
    <source>
        <strain evidence="3 4">TRM66268-LWL</strain>
    </source>
</reference>
<dbReference type="RefSeq" id="WP_187818315.1">
    <property type="nucleotide sequence ID" value="NZ_JACTVJ010000021.1"/>
</dbReference>
<dbReference type="InterPro" id="IPR029058">
    <property type="entry name" value="AB_hydrolase_fold"/>
</dbReference>
<evidence type="ECO:0000313" key="4">
    <source>
        <dbReference type="Proteomes" id="UP000642284"/>
    </source>
</evidence>
<dbReference type="SUPFAM" id="SSF53474">
    <property type="entry name" value="alpha/beta-Hydrolases"/>
    <property type="match status" value="1"/>
</dbReference>
<dbReference type="Pfam" id="PF03583">
    <property type="entry name" value="LIP"/>
    <property type="match status" value="1"/>
</dbReference>
<keyword evidence="2" id="KW-0732">Signal</keyword>
<proteinExistence type="predicted"/>
<dbReference type="PANTHER" id="PTHR34853">
    <property type="match status" value="1"/>
</dbReference>
<dbReference type="Gene3D" id="3.40.50.1820">
    <property type="entry name" value="alpha/beta hydrolase"/>
    <property type="match status" value="1"/>
</dbReference>
<keyword evidence="4" id="KW-1185">Reference proteome</keyword>
<name>A0ABR7SQU9_9ACTN</name>
<dbReference type="PIRSF" id="PIRSF029171">
    <property type="entry name" value="Esterase_LipA"/>
    <property type="match status" value="1"/>
</dbReference>
<feature type="chain" id="PRO_5045479047" evidence="2">
    <location>
        <begin position="29"/>
        <end position="450"/>
    </location>
</feature>
<sequence>MPRNVIRSLAACATAAALALTTAPAAQAAPAVSAQATADSFYTYTGSTPLASYTPGAVLNTRTFRYQLAGLSTPVQVTQILYRSTDAQGRPSANVTSVLRSPYGDGRRAVSYQSAYDSLNPEHGPSRAIAGNAAPGGGVLAQAETALMLRYVLAGYTLVMPDTEGQQANFAAGPEYGTNTLDSLRAAAKVPGSGVDSGTRFGLIGYSGGAIATHWAAALAPRYAPDINKKLVGFSEGGLLVKPAHNLKYVSGSKMWSGVIPMAVIGIARSYGIDFTPYLNDYGVEVMKKLEHESILAGWSHALSSGGISWEEMAKPAYKDPNSIPEFVTAVNKVSLGQAPTPTVPGYIVQGDAGWLEGTSGNPPGIGTGDGVMVSGDVRALARQYCATGNTAIKYRQYDGLSHVGAVPPWDLATLGWLDDRFDGKAAPSSCGSIPPGNSLAPERVVSPAS</sequence>
<feature type="signal peptide" evidence="2">
    <location>
        <begin position="1"/>
        <end position="28"/>
    </location>
</feature>
<evidence type="ECO:0000256" key="2">
    <source>
        <dbReference type="SAM" id="SignalP"/>
    </source>
</evidence>
<gene>
    <name evidence="3" type="ORF">H9Y04_35640</name>
</gene>